<reference evidence="6 7" key="1">
    <citation type="journal article" date="2018" name="J. Microbiol.">
        <title>Leifsonia flava sp. nov., a novel actinobacterium isolated from the rhizosphere of Aquilegia viridiflora.</title>
        <authorList>
            <person name="Cai Y."/>
            <person name="Tao W.Z."/>
            <person name="Ma Y.J."/>
            <person name="Cheng J."/>
            <person name="Zhang M.Y."/>
            <person name="Zhang Y.X."/>
        </authorList>
    </citation>
    <scope>NUCLEOTIDE SEQUENCE [LARGE SCALE GENOMIC DNA]</scope>
    <source>
        <strain evidence="6 7">SYP-B2174</strain>
    </source>
</reference>
<dbReference type="InterPro" id="IPR009057">
    <property type="entry name" value="Homeodomain-like_sf"/>
</dbReference>
<dbReference type="PROSITE" id="PS01081">
    <property type="entry name" value="HTH_TETR_1"/>
    <property type="match status" value="1"/>
</dbReference>
<dbReference type="SUPFAM" id="SSF48498">
    <property type="entry name" value="Tetracyclin repressor-like, C-terminal domain"/>
    <property type="match status" value="1"/>
</dbReference>
<keyword evidence="1" id="KW-0805">Transcription regulation</keyword>
<evidence type="ECO:0000256" key="2">
    <source>
        <dbReference type="ARBA" id="ARBA00023125"/>
    </source>
</evidence>
<dbReference type="PROSITE" id="PS50977">
    <property type="entry name" value="HTH_TETR_2"/>
    <property type="match status" value="1"/>
</dbReference>
<feature type="domain" description="HTH tetR-type" evidence="5">
    <location>
        <begin position="75"/>
        <end position="135"/>
    </location>
</feature>
<name>A0A4Y9R3Q3_9MICO</name>
<dbReference type="InterPro" id="IPR047923">
    <property type="entry name" value="ArpA-like"/>
</dbReference>
<gene>
    <name evidence="6" type="ORF">E4M00_09180</name>
</gene>
<keyword evidence="2 4" id="KW-0238">DNA-binding</keyword>
<evidence type="ECO:0000256" key="4">
    <source>
        <dbReference type="PROSITE-ProRule" id="PRU00335"/>
    </source>
</evidence>
<sequence length="279" mass="29961">MRPPTGRCAPSSGVALKRSPAAVPSGRSASLWWALPKNKPIVPFRDVRRNHHPIVGTLFLGQAGGFLVAQQQRAQVTRERAIDGAAAVFARLGYAAASISDISTETGVSKGSLYFHFSSKEEIARAVIEREQELGKASAERVIAASASSLEAVMGLCADFAHWMGTSILARAGVRLTTETTTFDPPLRGPFEDWIPMIAALLGGAAAEGDLRPDVDPETIAHFVIPAFTGVQMASGVLTDYQDLVRRVREMWIVILPGMVLPERLEAAHASLDRVLPEA</sequence>
<evidence type="ECO:0000259" key="5">
    <source>
        <dbReference type="PROSITE" id="PS50977"/>
    </source>
</evidence>
<protein>
    <submittedName>
        <fullName evidence="6">TetR/AcrR family transcriptional regulator</fullName>
    </submittedName>
</protein>
<dbReference type="InterPro" id="IPR023772">
    <property type="entry name" value="DNA-bd_HTH_TetR-type_CS"/>
</dbReference>
<dbReference type="PANTHER" id="PTHR47506:SF3">
    <property type="entry name" value="HTH-TYPE TRANSCRIPTIONAL REGULATOR LMRA"/>
    <property type="match status" value="1"/>
</dbReference>
<evidence type="ECO:0000256" key="3">
    <source>
        <dbReference type="ARBA" id="ARBA00023163"/>
    </source>
</evidence>
<dbReference type="GO" id="GO:0003677">
    <property type="term" value="F:DNA binding"/>
    <property type="evidence" value="ECO:0007669"/>
    <property type="project" value="UniProtKB-UniRule"/>
</dbReference>
<organism evidence="6 7">
    <name type="scientific">Orlajensenia leifsoniae</name>
    <dbReference type="NCBI Taxonomy" id="2561933"/>
    <lineage>
        <taxon>Bacteria</taxon>
        <taxon>Bacillati</taxon>
        <taxon>Actinomycetota</taxon>
        <taxon>Actinomycetes</taxon>
        <taxon>Micrococcales</taxon>
        <taxon>Microbacteriaceae</taxon>
        <taxon>Orlajensenia</taxon>
    </lineage>
</organism>
<dbReference type="Pfam" id="PF21935">
    <property type="entry name" value="TetR_C_45"/>
    <property type="match status" value="1"/>
</dbReference>
<dbReference type="AlphaFoldDB" id="A0A4Y9R3Q3"/>
<dbReference type="InterPro" id="IPR001647">
    <property type="entry name" value="HTH_TetR"/>
</dbReference>
<accession>A0A4Y9R3Q3</accession>
<dbReference type="PRINTS" id="PR00455">
    <property type="entry name" value="HTHTETR"/>
</dbReference>
<dbReference type="PANTHER" id="PTHR47506">
    <property type="entry name" value="TRANSCRIPTIONAL REGULATORY PROTEIN"/>
    <property type="match status" value="1"/>
</dbReference>
<keyword evidence="7" id="KW-1185">Reference proteome</keyword>
<dbReference type="EMBL" id="SPQZ01000003">
    <property type="protein sequence ID" value="TFV98186.1"/>
    <property type="molecule type" value="Genomic_DNA"/>
</dbReference>
<dbReference type="Pfam" id="PF00440">
    <property type="entry name" value="TetR_N"/>
    <property type="match status" value="1"/>
</dbReference>
<dbReference type="SUPFAM" id="SSF46689">
    <property type="entry name" value="Homeodomain-like"/>
    <property type="match status" value="1"/>
</dbReference>
<dbReference type="Proteomes" id="UP000298127">
    <property type="component" value="Unassembled WGS sequence"/>
</dbReference>
<evidence type="ECO:0000256" key="1">
    <source>
        <dbReference type="ARBA" id="ARBA00023015"/>
    </source>
</evidence>
<dbReference type="InterPro" id="IPR054126">
    <property type="entry name" value="CprB_TetR_C"/>
</dbReference>
<feature type="DNA-binding region" description="H-T-H motif" evidence="4">
    <location>
        <begin position="98"/>
        <end position="117"/>
    </location>
</feature>
<keyword evidence="3" id="KW-0804">Transcription</keyword>
<evidence type="ECO:0000313" key="6">
    <source>
        <dbReference type="EMBL" id="TFV98186.1"/>
    </source>
</evidence>
<evidence type="ECO:0000313" key="7">
    <source>
        <dbReference type="Proteomes" id="UP000298127"/>
    </source>
</evidence>
<dbReference type="Gene3D" id="1.10.357.10">
    <property type="entry name" value="Tetracycline Repressor, domain 2"/>
    <property type="match status" value="1"/>
</dbReference>
<dbReference type="InterPro" id="IPR036271">
    <property type="entry name" value="Tet_transcr_reg_TetR-rel_C_sf"/>
</dbReference>
<proteinExistence type="predicted"/>
<dbReference type="NCBIfam" id="NF041196">
    <property type="entry name" value="ScbR_bind_reg"/>
    <property type="match status" value="1"/>
</dbReference>
<comment type="caution">
    <text evidence="6">The sequence shown here is derived from an EMBL/GenBank/DDBJ whole genome shotgun (WGS) entry which is preliminary data.</text>
</comment>